<dbReference type="GO" id="GO:1990189">
    <property type="term" value="F:protein N-terminal-serine acetyltransferase activity"/>
    <property type="evidence" value="ECO:0007669"/>
    <property type="project" value="TreeGrafter"/>
</dbReference>
<keyword evidence="3" id="KW-1185">Reference proteome</keyword>
<dbReference type="PANTHER" id="PTHR43441">
    <property type="entry name" value="RIBOSOMAL-PROTEIN-SERINE ACETYLTRANSFERASE"/>
    <property type="match status" value="1"/>
</dbReference>
<dbReference type="InterPro" id="IPR051908">
    <property type="entry name" value="Ribosomal_N-acetyltransferase"/>
</dbReference>
<sequence>MWSRARRRWGSSSTATGRVSLAIRPSLEPAADETGPSIRPGRVGLIPCRSGTGALRPTRPRWQTRAMTDGLVIPELDAGPFLLRPFRTGDLPVIQEAAADPYIPVISSVPVPYSAADGLAFVQRQHDRAREGVGYSLAIADRAGDRAVGQIGLWLTELAEGRAATGYWIAPSGRGRGAAVHALAAVARWALTDLAVPRVHLHVEPWNTASIRTAERAGFRREGLLRSWMELGGERRDMLLYARVAADEQAPPAPSMMSPGVDAVGARTISSPDGRTPAAMAAGTT</sequence>
<evidence type="ECO:0000313" key="2">
    <source>
        <dbReference type="EMBL" id="GIG04352.1"/>
    </source>
</evidence>
<dbReference type="EMBL" id="BONI01000006">
    <property type="protein sequence ID" value="GIG04352.1"/>
    <property type="molecule type" value="Genomic_DNA"/>
</dbReference>
<accession>A0A8J3P5G2</accession>
<evidence type="ECO:0000313" key="3">
    <source>
        <dbReference type="Proteomes" id="UP000630887"/>
    </source>
</evidence>
<protein>
    <recommendedName>
        <fullName evidence="1">N-acetyltransferase domain-containing protein</fullName>
    </recommendedName>
</protein>
<dbReference type="Gene3D" id="3.40.630.30">
    <property type="match status" value="1"/>
</dbReference>
<dbReference type="PANTHER" id="PTHR43441:SF10">
    <property type="entry name" value="ACETYLTRANSFERASE"/>
    <property type="match status" value="1"/>
</dbReference>
<dbReference type="Pfam" id="PF13302">
    <property type="entry name" value="Acetyltransf_3"/>
    <property type="match status" value="1"/>
</dbReference>
<organism evidence="2 3">
    <name type="scientific">Catellatospora coxensis</name>
    <dbReference type="NCBI Taxonomy" id="310354"/>
    <lineage>
        <taxon>Bacteria</taxon>
        <taxon>Bacillati</taxon>
        <taxon>Actinomycetota</taxon>
        <taxon>Actinomycetes</taxon>
        <taxon>Micromonosporales</taxon>
        <taxon>Micromonosporaceae</taxon>
        <taxon>Catellatospora</taxon>
    </lineage>
</organism>
<feature type="domain" description="N-acetyltransferase" evidence="1">
    <location>
        <begin position="81"/>
        <end position="243"/>
    </location>
</feature>
<name>A0A8J3P5G2_9ACTN</name>
<proteinExistence type="predicted"/>
<dbReference type="SUPFAM" id="SSF55729">
    <property type="entry name" value="Acyl-CoA N-acyltransferases (Nat)"/>
    <property type="match status" value="1"/>
</dbReference>
<dbReference type="GO" id="GO:0008999">
    <property type="term" value="F:protein-N-terminal-alanine acetyltransferase activity"/>
    <property type="evidence" value="ECO:0007669"/>
    <property type="project" value="TreeGrafter"/>
</dbReference>
<gene>
    <name evidence="2" type="ORF">Cco03nite_10520</name>
</gene>
<dbReference type="InterPro" id="IPR000182">
    <property type="entry name" value="GNAT_dom"/>
</dbReference>
<dbReference type="Proteomes" id="UP000630887">
    <property type="component" value="Unassembled WGS sequence"/>
</dbReference>
<evidence type="ECO:0000259" key="1">
    <source>
        <dbReference type="PROSITE" id="PS51186"/>
    </source>
</evidence>
<dbReference type="InterPro" id="IPR016181">
    <property type="entry name" value="Acyl_CoA_acyltransferase"/>
</dbReference>
<comment type="caution">
    <text evidence="2">The sequence shown here is derived from an EMBL/GenBank/DDBJ whole genome shotgun (WGS) entry which is preliminary data.</text>
</comment>
<dbReference type="AlphaFoldDB" id="A0A8J3P5G2"/>
<dbReference type="GO" id="GO:0005737">
    <property type="term" value="C:cytoplasm"/>
    <property type="evidence" value="ECO:0007669"/>
    <property type="project" value="TreeGrafter"/>
</dbReference>
<reference evidence="2 3" key="1">
    <citation type="submission" date="2021-01" db="EMBL/GenBank/DDBJ databases">
        <title>Whole genome shotgun sequence of Catellatospora coxensis NBRC 107359.</title>
        <authorList>
            <person name="Komaki H."/>
            <person name="Tamura T."/>
        </authorList>
    </citation>
    <scope>NUCLEOTIDE SEQUENCE [LARGE SCALE GENOMIC DNA]</scope>
    <source>
        <strain evidence="2 3">NBRC 107359</strain>
    </source>
</reference>
<dbReference type="PROSITE" id="PS51186">
    <property type="entry name" value="GNAT"/>
    <property type="match status" value="1"/>
</dbReference>